<dbReference type="RefSeq" id="XP_040659155.1">
    <property type="nucleotide sequence ID" value="XM_040798272.1"/>
</dbReference>
<accession>A0A151GRT6</accession>
<keyword evidence="2" id="KW-1185">Reference proteome</keyword>
<name>A0A151GRT6_DRECN</name>
<dbReference type="GeneID" id="63713580"/>
<organism evidence="1 2">
    <name type="scientific">Drechmeria coniospora</name>
    <name type="common">Nematophagous fungus</name>
    <name type="synonym">Meria coniospora</name>
    <dbReference type="NCBI Taxonomy" id="98403"/>
    <lineage>
        <taxon>Eukaryota</taxon>
        <taxon>Fungi</taxon>
        <taxon>Dikarya</taxon>
        <taxon>Ascomycota</taxon>
        <taxon>Pezizomycotina</taxon>
        <taxon>Sordariomycetes</taxon>
        <taxon>Hypocreomycetidae</taxon>
        <taxon>Hypocreales</taxon>
        <taxon>Ophiocordycipitaceae</taxon>
        <taxon>Drechmeria</taxon>
    </lineage>
</organism>
<reference evidence="1 2" key="1">
    <citation type="journal article" date="2016" name="Sci. Rep.">
        <title>Insights into Adaptations to a Near-Obligate Nematode Endoparasitic Lifestyle from the Finished Genome of Drechmeria coniospora.</title>
        <authorList>
            <person name="Zhang L."/>
            <person name="Zhou Z."/>
            <person name="Guo Q."/>
            <person name="Fokkens L."/>
            <person name="Miskei M."/>
            <person name="Pocsi I."/>
            <person name="Zhang W."/>
            <person name="Chen M."/>
            <person name="Wang L."/>
            <person name="Sun Y."/>
            <person name="Donzelli B.G."/>
            <person name="Gibson D.M."/>
            <person name="Nelson D.R."/>
            <person name="Luo J.G."/>
            <person name="Rep M."/>
            <person name="Liu H."/>
            <person name="Yang S."/>
            <person name="Wang J."/>
            <person name="Krasnoff S.B."/>
            <person name="Xu Y."/>
            <person name="Molnar I."/>
            <person name="Lin M."/>
        </authorList>
    </citation>
    <scope>NUCLEOTIDE SEQUENCE [LARGE SCALE GENOMIC DNA]</scope>
    <source>
        <strain evidence="1 2">ARSEF 6962</strain>
    </source>
</reference>
<sequence>MVLQADTYSDLVRWSYASPAILGLRAKFETTIWEHFLPKEFPGDLLHDATAVVLFPDRDGTADGAEYANLVHHHLISWAAGTLPDSTRRRGEQSCLLRKLGRLHRQLRLFINDFLGKATSSYQWQAYRQLPNWCHESLRAVEGEGKGVVRFGSLRGSERRRFFRAFLRYELLCKMYTRCSATVDMRPSVWDKPGTLPAWSWDMLDRYQRRRSTGRDTESVQCVLEYIHGLYVAISARLKSEGSGKGKAAPLLPFNECGGELVADSWMMLSLQRRPCFVVSSPSLSQVGSSPWTYSISLWGLDRVQHLLQSGAEHCRAFVEFVMTGIKSDGKPFFFSSPRQLAPTFPPWRSVSEAVMHGNWGSLDASGNQTPWFMLGDAYHAHFILMYRQRAWSLLHEREGILRQWGQWVSGEMASRYRRHLAYPYMYLSDPHWSGT</sequence>
<gene>
    <name evidence="1" type="ORF">DCS_00937</name>
</gene>
<dbReference type="InParanoid" id="A0A151GRT6"/>
<comment type="caution">
    <text evidence="1">The sequence shown here is derived from an EMBL/GenBank/DDBJ whole genome shotgun (WGS) entry which is preliminary data.</text>
</comment>
<evidence type="ECO:0000313" key="2">
    <source>
        <dbReference type="Proteomes" id="UP000076580"/>
    </source>
</evidence>
<dbReference type="AlphaFoldDB" id="A0A151GRT6"/>
<dbReference type="Proteomes" id="UP000076580">
    <property type="component" value="Chromosome 01"/>
</dbReference>
<evidence type="ECO:0000313" key="1">
    <source>
        <dbReference type="EMBL" id="KYK59803.1"/>
    </source>
</evidence>
<protein>
    <submittedName>
        <fullName evidence="1">Uncharacterized protein</fullName>
    </submittedName>
</protein>
<proteinExistence type="predicted"/>
<dbReference type="EMBL" id="LAYC01000001">
    <property type="protein sequence ID" value="KYK59803.1"/>
    <property type="molecule type" value="Genomic_DNA"/>
</dbReference>